<name>A0A6J7EPK3_9ZZZZ</name>
<organism evidence="9">
    <name type="scientific">freshwater metagenome</name>
    <dbReference type="NCBI Taxonomy" id="449393"/>
    <lineage>
        <taxon>unclassified sequences</taxon>
        <taxon>metagenomes</taxon>
        <taxon>ecological metagenomes</taxon>
    </lineage>
</organism>
<dbReference type="CDD" id="cd00955">
    <property type="entry name" value="Transaldolase_like"/>
    <property type="match status" value="1"/>
</dbReference>
<dbReference type="GO" id="GO:0005975">
    <property type="term" value="P:carbohydrate metabolic process"/>
    <property type="evidence" value="ECO:0007669"/>
    <property type="project" value="InterPro"/>
</dbReference>
<accession>A0A6J7EPK3</accession>
<sequence>MRPLELLRQAGQSIWLDNITRGMLASGELERYIQELSVTGLTSNPSIFHKAFTQTTDYTAAIAAAQADSPEELFFELAIQDLQAAADLFADIHRDSNGVDGWVSLEVSPLLAYDCASTITAALAVHEQVARPNVFIKIPGTPEGLPAIEECIFQGVPINVTLLFSLEQYLACVQAYERGIARRMAQGKSADVASVASVFISRWDSAVADRVPQDLRGALALAVGQQIYRAYQELRLSAGHQEILAAGGRVQRLLFASTSTKDPAAPDTLYIDNLVAPDTINTMPDATLQAFADHGNVPRILDPAGAQSAQILAKFAQIGVDVPQLGRELQVQGAQAFVQAWQDLMAVLATPA</sequence>
<evidence type="ECO:0000256" key="1">
    <source>
        <dbReference type="ARBA" id="ARBA00003518"/>
    </source>
</evidence>
<dbReference type="InterPro" id="IPR004732">
    <property type="entry name" value="Transaldolase_2"/>
</dbReference>
<dbReference type="Gene3D" id="3.20.20.70">
    <property type="entry name" value="Aldolase class I"/>
    <property type="match status" value="1"/>
</dbReference>
<evidence type="ECO:0000256" key="7">
    <source>
        <dbReference type="ARBA" id="ARBA00023126"/>
    </source>
</evidence>
<evidence type="ECO:0000256" key="4">
    <source>
        <dbReference type="ARBA" id="ARBA00008426"/>
    </source>
</evidence>
<dbReference type="InterPro" id="IPR013785">
    <property type="entry name" value="Aldolase_TIM"/>
</dbReference>
<dbReference type="GO" id="GO:0005737">
    <property type="term" value="C:cytoplasm"/>
    <property type="evidence" value="ECO:0007669"/>
    <property type="project" value="UniProtKB-SubCell"/>
</dbReference>
<evidence type="ECO:0000256" key="6">
    <source>
        <dbReference type="ARBA" id="ARBA00022679"/>
    </source>
</evidence>
<evidence type="ECO:0000313" key="9">
    <source>
        <dbReference type="EMBL" id="CAB4881433.1"/>
    </source>
</evidence>
<keyword evidence="7" id="KW-0570">Pentose shunt</keyword>
<gene>
    <name evidence="9" type="ORF">UFOPK3401_01477</name>
</gene>
<evidence type="ECO:0000256" key="5">
    <source>
        <dbReference type="ARBA" id="ARBA00022490"/>
    </source>
</evidence>
<dbReference type="PIRSF" id="PIRSF036915">
    <property type="entry name" value="Trnald_Bac_Plnt"/>
    <property type="match status" value="1"/>
</dbReference>
<protein>
    <submittedName>
        <fullName evidence="9">Unannotated protein</fullName>
    </submittedName>
</protein>
<evidence type="ECO:0000256" key="2">
    <source>
        <dbReference type="ARBA" id="ARBA00004496"/>
    </source>
</evidence>
<comment type="subcellular location">
    <subcellularLocation>
        <location evidence="2">Cytoplasm</location>
    </subcellularLocation>
</comment>
<dbReference type="UniPathway" id="UPA00115"/>
<evidence type="ECO:0000256" key="8">
    <source>
        <dbReference type="ARBA" id="ARBA00023270"/>
    </source>
</evidence>
<dbReference type="SUPFAM" id="SSF51569">
    <property type="entry name" value="Aldolase"/>
    <property type="match status" value="1"/>
</dbReference>
<dbReference type="NCBIfam" id="TIGR00876">
    <property type="entry name" value="tal_mycobact"/>
    <property type="match status" value="1"/>
</dbReference>
<reference evidence="9" key="1">
    <citation type="submission" date="2020-05" db="EMBL/GenBank/DDBJ databases">
        <authorList>
            <person name="Chiriac C."/>
            <person name="Salcher M."/>
            <person name="Ghai R."/>
            <person name="Kavagutti S V."/>
        </authorList>
    </citation>
    <scope>NUCLEOTIDE SEQUENCE</scope>
</reference>
<dbReference type="HAMAP" id="MF_00493">
    <property type="entry name" value="Transaldolase_2"/>
    <property type="match status" value="1"/>
</dbReference>
<dbReference type="NCBIfam" id="NF002881">
    <property type="entry name" value="PRK03343.1"/>
    <property type="match status" value="1"/>
</dbReference>
<dbReference type="GO" id="GO:0006098">
    <property type="term" value="P:pentose-phosphate shunt"/>
    <property type="evidence" value="ECO:0007669"/>
    <property type="project" value="UniProtKB-UniPathway"/>
</dbReference>
<comment type="pathway">
    <text evidence="3">Carbohydrate degradation; pentose phosphate pathway.</text>
</comment>
<proteinExistence type="inferred from homology"/>
<keyword evidence="8" id="KW-0704">Schiff base</keyword>
<comment type="function">
    <text evidence="1">Transaldolase is important for the balance of metabolites in the pentose-phosphate pathway.</text>
</comment>
<dbReference type="PANTHER" id="PTHR10683:SF31">
    <property type="entry name" value="TRANSALDOLASE"/>
    <property type="match status" value="1"/>
</dbReference>
<dbReference type="GO" id="GO:0004801">
    <property type="term" value="F:transaldolase activity"/>
    <property type="evidence" value="ECO:0007669"/>
    <property type="project" value="InterPro"/>
</dbReference>
<dbReference type="Pfam" id="PF00923">
    <property type="entry name" value="TAL_FSA"/>
    <property type="match status" value="1"/>
</dbReference>
<keyword evidence="6" id="KW-0808">Transferase</keyword>
<dbReference type="PANTHER" id="PTHR10683">
    <property type="entry name" value="TRANSALDOLASE"/>
    <property type="match status" value="1"/>
</dbReference>
<comment type="similarity">
    <text evidence="4">Belongs to the transaldolase family. Type 2 subfamily.</text>
</comment>
<keyword evidence="5" id="KW-0963">Cytoplasm</keyword>
<dbReference type="AlphaFoldDB" id="A0A6J7EPK3"/>
<dbReference type="EMBL" id="CAFBLM010000109">
    <property type="protein sequence ID" value="CAB4881433.1"/>
    <property type="molecule type" value="Genomic_DNA"/>
</dbReference>
<dbReference type="InterPro" id="IPR001585">
    <property type="entry name" value="TAL/FSA"/>
</dbReference>
<evidence type="ECO:0000256" key="3">
    <source>
        <dbReference type="ARBA" id="ARBA00004959"/>
    </source>
</evidence>